<protein>
    <submittedName>
        <fullName evidence="1">Uncharacterized protein</fullName>
    </submittedName>
</protein>
<sequence>MKETTIMNAWPSIAATNLGRQLGRLFRMGPRISVLTVPTRPGWFIALATTPITAFLYFNKIVPRTPLVLFGAQNPWCRRYRLTNKQVIIEHPFDALSTKRADQATFAKIGLTEFDTAELEEQSGYEWYRASDIVFRREGKEVLRLPAVPHAEAFRQTCLKARQAVIGVAEANKPAAAAS</sequence>
<reference evidence="1 2" key="1">
    <citation type="submission" date="2019-02" db="EMBL/GenBank/DDBJ databases">
        <title>Deep-cultivation of Planctomycetes and their phenomic and genomic characterization uncovers novel biology.</title>
        <authorList>
            <person name="Wiegand S."/>
            <person name="Jogler M."/>
            <person name="Boedeker C."/>
            <person name="Pinto D."/>
            <person name="Vollmers J."/>
            <person name="Rivas-Marin E."/>
            <person name="Kohn T."/>
            <person name="Peeters S.H."/>
            <person name="Heuer A."/>
            <person name="Rast P."/>
            <person name="Oberbeckmann S."/>
            <person name="Bunk B."/>
            <person name="Jeske O."/>
            <person name="Meyerdierks A."/>
            <person name="Storesund J.E."/>
            <person name="Kallscheuer N."/>
            <person name="Luecker S."/>
            <person name="Lage O.M."/>
            <person name="Pohl T."/>
            <person name="Merkel B.J."/>
            <person name="Hornburger P."/>
            <person name="Mueller R.-W."/>
            <person name="Bruemmer F."/>
            <person name="Labrenz M."/>
            <person name="Spormann A.M."/>
            <person name="Op den Camp H."/>
            <person name="Overmann J."/>
            <person name="Amann R."/>
            <person name="Jetten M.S.M."/>
            <person name="Mascher T."/>
            <person name="Medema M.H."/>
            <person name="Devos D.P."/>
            <person name="Kaster A.-K."/>
            <person name="Ovreas L."/>
            <person name="Rohde M."/>
            <person name="Galperin M.Y."/>
            <person name="Jogler C."/>
        </authorList>
    </citation>
    <scope>NUCLEOTIDE SEQUENCE [LARGE SCALE GENOMIC DNA]</scope>
    <source>
        <strain evidence="1 2">Pan181</strain>
    </source>
</reference>
<dbReference type="KEGG" id="amuc:Pan181_17850"/>
<dbReference type="Proteomes" id="UP000315750">
    <property type="component" value="Chromosome"/>
</dbReference>
<proteinExistence type="predicted"/>
<evidence type="ECO:0000313" key="1">
    <source>
        <dbReference type="EMBL" id="QDU55593.1"/>
    </source>
</evidence>
<dbReference type="EMBL" id="CP036278">
    <property type="protein sequence ID" value="QDU55593.1"/>
    <property type="molecule type" value="Genomic_DNA"/>
</dbReference>
<organism evidence="1 2">
    <name type="scientific">Aeoliella mucimassa</name>
    <dbReference type="NCBI Taxonomy" id="2527972"/>
    <lineage>
        <taxon>Bacteria</taxon>
        <taxon>Pseudomonadati</taxon>
        <taxon>Planctomycetota</taxon>
        <taxon>Planctomycetia</taxon>
        <taxon>Pirellulales</taxon>
        <taxon>Lacipirellulaceae</taxon>
        <taxon>Aeoliella</taxon>
    </lineage>
</organism>
<name>A0A518ALJ0_9BACT</name>
<accession>A0A518ALJ0</accession>
<evidence type="ECO:0000313" key="2">
    <source>
        <dbReference type="Proteomes" id="UP000315750"/>
    </source>
</evidence>
<dbReference type="AlphaFoldDB" id="A0A518ALJ0"/>
<keyword evidence="2" id="KW-1185">Reference proteome</keyword>
<gene>
    <name evidence="1" type="ORF">Pan181_17850</name>
</gene>